<dbReference type="InterPro" id="IPR013762">
    <property type="entry name" value="Integrase-like_cat_sf"/>
</dbReference>
<dbReference type="GO" id="GO:0003677">
    <property type="term" value="F:DNA binding"/>
    <property type="evidence" value="ECO:0007669"/>
    <property type="project" value="InterPro"/>
</dbReference>
<feature type="compositionally biased region" description="Basic and acidic residues" evidence="2">
    <location>
        <begin position="8"/>
        <end position="17"/>
    </location>
</feature>
<dbReference type="InterPro" id="IPR011010">
    <property type="entry name" value="DNA_brk_join_enz"/>
</dbReference>
<dbReference type="EMBL" id="JELY01001211">
    <property type="protein sequence ID" value="KYF56551.1"/>
    <property type="molecule type" value="Genomic_DNA"/>
</dbReference>
<evidence type="ECO:0008006" key="5">
    <source>
        <dbReference type="Google" id="ProtNLM"/>
    </source>
</evidence>
<protein>
    <recommendedName>
        <fullName evidence="5">Tyr recombinase domain-containing protein</fullName>
    </recommendedName>
</protein>
<evidence type="ECO:0000313" key="4">
    <source>
        <dbReference type="Proteomes" id="UP000075420"/>
    </source>
</evidence>
<comment type="caution">
    <text evidence="3">The sequence shown here is derived from an EMBL/GenBank/DDBJ whole genome shotgun (WGS) entry which is preliminary data.</text>
</comment>
<gene>
    <name evidence="3" type="ORF">BE08_36755</name>
</gene>
<dbReference type="GO" id="GO:0015074">
    <property type="term" value="P:DNA integration"/>
    <property type="evidence" value="ECO:0007669"/>
    <property type="project" value="InterPro"/>
</dbReference>
<evidence type="ECO:0000256" key="1">
    <source>
        <dbReference type="ARBA" id="ARBA00023172"/>
    </source>
</evidence>
<dbReference type="AlphaFoldDB" id="A0A150PLG9"/>
<keyword evidence="1" id="KW-0233">DNA recombination</keyword>
<name>A0A150PLG9_SORCE</name>
<accession>A0A150PLG9</accession>
<dbReference type="Gene3D" id="1.10.443.10">
    <property type="entry name" value="Intergrase catalytic core"/>
    <property type="match status" value="1"/>
</dbReference>
<evidence type="ECO:0000256" key="2">
    <source>
        <dbReference type="SAM" id="MobiDB-lite"/>
    </source>
</evidence>
<dbReference type="GO" id="GO:0006310">
    <property type="term" value="P:DNA recombination"/>
    <property type="evidence" value="ECO:0007669"/>
    <property type="project" value="UniProtKB-KW"/>
</dbReference>
<proteinExistence type="predicted"/>
<dbReference type="Proteomes" id="UP000075420">
    <property type="component" value="Unassembled WGS sequence"/>
</dbReference>
<reference evidence="3 4" key="1">
    <citation type="submission" date="2014-02" db="EMBL/GenBank/DDBJ databases">
        <title>The small core and large imbalanced accessory genome model reveals a collaborative survival strategy of Sorangium cellulosum strains in nature.</title>
        <authorList>
            <person name="Han K."/>
            <person name="Peng R."/>
            <person name="Blom J."/>
            <person name="Li Y.-Z."/>
        </authorList>
    </citation>
    <scope>NUCLEOTIDE SEQUENCE [LARGE SCALE GENOMIC DNA]</scope>
    <source>
        <strain evidence="3 4">So0157-25</strain>
    </source>
</reference>
<feature type="region of interest" description="Disordered" evidence="2">
    <location>
        <begin position="1"/>
        <end position="24"/>
    </location>
</feature>
<evidence type="ECO:0000313" key="3">
    <source>
        <dbReference type="EMBL" id="KYF56551.1"/>
    </source>
</evidence>
<organism evidence="3 4">
    <name type="scientific">Sorangium cellulosum</name>
    <name type="common">Polyangium cellulosum</name>
    <dbReference type="NCBI Taxonomy" id="56"/>
    <lineage>
        <taxon>Bacteria</taxon>
        <taxon>Pseudomonadati</taxon>
        <taxon>Myxococcota</taxon>
        <taxon>Polyangia</taxon>
        <taxon>Polyangiales</taxon>
        <taxon>Polyangiaceae</taxon>
        <taxon>Sorangium</taxon>
    </lineage>
</organism>
<sequence length="71" mass="8062">MIGALGPVERRPRDGHIARSRQGQPWGQYGLAQASERVRDRAGFAGWSVYSLRHYAITSWLRRGIPVDEEL</sequence>
<dbReference type="SUPFAM" id="SSF56349">
    <property type="entry name" value="DNA breaking-rejoining enzymes"/>
    <property type="match status" value="1"/>
</dbReference>